<reference evidence="2 3" key="1">
    <citation type="submission" date="2017-04" db="EMBL/GenBank/DDBJ databases">
        <authorList>
            <person name="Lin X.B."/>
            <person name="Stothard P."/>
            <person name="Tasseva G."/>
            <person name="Walter J."/>
        </authorList>
    </citation>
    <scope>NUCLEOTIDE SEQUENCE [LARGE SCALE GENOMIC DNA]</scope>
    <source>
        <strain evidence="2 3">117c</strain>
    </source>
</reference>
<name>A0A9X6P1K6_LACJH</name>
<dbReference type="InterPro" id="IPR025580">
    <property type="entry name" value="Gp46"/>
</dbReference>
<reference evidence="2 3" key="2">
    <citation type="submission" date="2017-09" db="EMBL/GenBank/DDBJ databases">
        <title>Tripartite evolution among Lactobacillus johnsonii, Lactobacillus taiwanensis, Lactobacillus reuteri and their rodent host.</title>
        <authorList>
            <person name="Wang T."/>
            <person name="Knowles S."/>
            <person name="Cheng C."/>
        </authorList>
    </citation>
    <scope>NUCLEOTIDE SEQUENCE [LARGE SCALE GENOMIC DNA]</scope>
    <source>
        <strain evidence="2 3">117c</strain>
    </source>
</reference>
<evidence type="ECO:0008006" key="4">
    <source>
        <dbReference type="Google" id="ProtNLM"/>
    </source>
</evidence>
<feature type="region of interest" description="Disordered" evidence="1">
    <location>
        <begin position="1"/>
        <end position="94"/>
    </location>
</feature>
<feature type="compositionally biased region" description="Basic and acidic residues" evidence="1">
    <location>
        <begin position="11"/>
        <end position="63"/>
    </location>
</feature>
<sequence>MENNENQTQSEEVKDEVQPEAKEEPTVTKQIEKMRKRIDREVGQRKASEDLNNKLKEQVKTLTEKLNSQNKSKKDDDADNPELNEFKKENDSLKAQLVRRDQMDTVAQQFSEAGVIVPKEVLKLVVPSGIDEKQVSVNMKALSSFYDAVVKRTKQEFLKGETPAITGSDTKPFDRAKVREISDPVKRVRMIQEHLKDYK</sequence>
<gene>
    <name evidence="2" type="ORF">CBF50_01790</name>
</gene>
<proteinExistence type="predicted"/>
<evidence type="ECO:0000256" key="1">
    <source>
        <dbReference type="SAM" id="MobiDB-lite"/>
    </source>
</evidence>
<accession>A0A9X6P1K6</accession>
<evidence type="ECO:0000313" key="3">
    <source>
        <dbReference type="Proteomes" id="UP000215693"/>
    </source>
</evidence>
<dbReference type="EMBL" id="NGOH01000031">
    <property type="protein sequence ID" value="OYS14561.1"/>
    <property type="molecule type" value="Genomic_DNA"/>
</dbReference>
<dbReference type="AlphaFoldDB" id="A0A9X6P1K6"/>
<dbReference type="RefSeq" id="WP_094498011.1">
    <property type="nucleotide sequence ID" value="NZ_NGOD01000073.1"/>
</dbReference>
<dbReference type="Proteomes" id="UP000215693">
    <property type="component" value="Unassembled WGS sequence"/>
</dbReference>
<feature type="compositionally biased region" description="Polar residues" evidence="1">
    <location>
        <begin position="1"/>
        <end position="10"/>
    </location>
</feature>
<evidence type="ECO:0000313" key="2">
    <source>
        <dbReference type="EMBL" id="OYS14561.1"/>
    </source>
</evidence>
<feature type="compositionally biased region" description="Basic and acidic residues" evidence="1">
    <location>
        <begin position="84"/>
        <end position="94"/>
    </location>
</feature>
<protein>
    <recommendedName>
        <fullName evidence="4">DUF4355 domain-containing protein</fullName>
    </recommendedName>
</protein>
<organism evidence="2 3">
    <name type="scientific">Lactobacillus johnsonii</name>
    <dbReference type="NCBI Taxonomy" id="33959"/>
    <lineage>
        <taxon>Bacteria</taxon>
        <taxon>Bacillati</taxon>
        <taxon>Bacillota</taxon>
        <taxon>Bacilli</taxon>
        <taxon>Lactobacillales</taxon>
        <taxon>Lactobacillaceae</taxon>
        <taxon>Lactobacillus</taxon>
    </lineage>
</organism>
<dbReference type="Pfam" id="PF14265">
    <property type="entry name" value="DUF4355"/>
    <property type="match status" value="1"/>
</dbReference>
<comment type="caution">
    <text evidence="2">The sequence shown here is derived from an EMBL/GenBank/DDBJ whole genome shotgun (WGS) entry which is preliminary data.</text>
</comment>